<organism evidence="7 8">
    <name type="scientific">Zophobas morio</name>
    <dbReference type="NCBI Taxonomy" id="2755281"/>
    <lineage>
        <taxon>Eukaryota</taxon>
        <taxon>Metazoa</taxon>
        <taxon>Ecdysozoa</taxon>
        <taxon>Arthropoda</taxon>
        <taxon>Hexapoda</taxon>
        <taxon>Insecta</taxon>
        <taxon>Pterygota</taxon>
        <taxon>Neoptera</taxon>
        <taxon>Endopterygota</taxon>
        <taxon>Coleoptera</taxon>
        <taxon>Polyphaga</taxon>
        <taxon>Cucujiformia</taxon>
        <taxon>Tenebrionidae</taxon>
        <taxon>Zophobas</taxon>
    </lineage>
</organism>
<dbReference type="SUPFAM" id="SSF48726">
    <property type="entry name" value="Immunoglobulin"/>
    <property type="match status" value="1"/>
</dbReference>
<dbReference type="GO" id="GO:0050839">
    <property type="term" value="F:cell adhesion molecule binding"/>
    <property type="evidence" value="ECO:0007669"/>
    <property type="project" value="TreeGrafter"/>
</dbReference>
<protein>
    <recommendedName>
        <fullName evidence="6">Ig-like domain-containing protein</fullName>
    </recommendedName>
</protein>
<evidence type="ECO:0000256" key="3">
    <source>
        <dbReference type="ARBA" id="ARBA00023157"/>
    </source>
</evidence>
<comment type="subcellular location">
    <subcellularLocation>
        <location evidence="1">Membrane</location>
        <topology evidence="1">Single-pass type I membrane protein</topology>
    </subcellularLocation>
</comment>
<evidence type="ECO:0000256" key="2">
    <source>
        <dbReference type="ARBA" id="ARBA00023136"/>
    </source>
</evidence>
<dbReference type="InterPro" id="IPR036179">
    <property type="entry name" value="Ig-like_dom_sf"/>
</dbReference>
<keyword evidence="2" id="KW-0472">Membrane</keyword>
<evidence type="ECO:0000259" key="6">
    <source>
        <dbReference type="PROSITE" id="PS50835"/>
    </source>
</evidence>
<dbReference type="Proteomes" id="UP001168821">
    <property type="component" value="Unassembled WGS sequence"/>
</dbReference>
<keyword evidence="5" id="KW-0393">Immunoglobulin domain</keyword>
<dbReference type="SMART" id="SM00409">
    <property type="entry name" value="IG"/>
    <property type="match status" value="1"/>
</dbReference>
<dbReference type="Gene3D" id="2.60.40.10">
    <property type="entry name" value="Immunoglobulins"/>
    <property type="match status" value="1"/>
</dbReference>
<dbReference type="InterPro" id="IPR051275">
    <property type="entry name" value="Cell_adhesion_signaling"/>
</dbReference>
<dbReference type="Pfam" id="PF07679">
    <property type="entry name" value="I-set"/>
    <property type="match status" value="1"/>
</dbReference>
<evidence type="ECO:0000256" key="5">
    <source>
        <dbReference type="ARBA" id="ARBA00023319"/>
    </source>
</evidence>
<dbReference type="PANTHER" id="PTHR11640">
    <property type="entry name" value="NEPHRIN"/>
    <property type="match status" value="1"/>
</dbReference>
<accession>A0AA38IQ95</accession>
<dbReference type="GO" id="GO:0005911">
    <property type="term" value="C:cell-cell junction"/>
    <property type="evidence" value="ECO:0007669"/>
    <property type="project" value="TreeGrafter"/>
</dbReference>
<dbReference type="InterPro" id="IPR013783">
    <property type="entry name" value="Ig-like_fold"/>
</dbReference>
<dbReference type="InterPro" id="IPR013098">
    <property type="entry name" value="Ig_I-set"/>
</dbReference>
<dbReference type="InterPro" id="IPR007110">
    <property type="entry name" value="Ig-like_dom"/>
</dbReference>
<keyword evidence="8" id="KW-1185">Reference proteome</keyword>
<evidence type="ECO:0000313" key="7">
    <source>
        <dbReference type="EMBL" id="KAJ3661307.1"/>
    </source>
</evidence>
<dbReference type="PANTHER" id="PTHR11640:SF154">
    <property type="entry name" value="IRREGULAR CHIASM C-ROUGHEST PROTEIN-LIKE PROTEIN"/>
    <property type="match status" value="1"/>
</dbReference>
<name>A0AA38IQ95_9CUCU</name>
<dbReference type="GO" id="GO:0098609">
    <property type="term" value="P:cell-cell adhesion"/>
    <property type="evidence" value="ECO:0007669"/>
    <property type="project" value="TreeGrafter"/>
</dbReference>
<dbReference type="InterPro" id="IPR003599">
    <property type="entry name" value="Ig_sub"/>
</dbReference>
<evidence type="ECO:0000256" key="1">
    <source>
        <dbReference type="ARBA" id="ARBA00004479"/>
    </source>
</evidence>
<dbReference type="GO" id="GO:0005886">
    <property type="term" value="C:plasma membrane"/>
    <property type="evidence" value="ECO:0007669"/>
    <property type="project" value="TreeGrafter"/>
</dbReference>
<feature type="domain" description="Ig-like" evidence="6">
    <location>
        <begin position="47"/>
        <end position="153"/>
    </location>
</feature>
<dbReference type="EMBL" id="JALNTZ010000002">
    <property type="protein sequence ID" value="KAJ3661307.1"/>
    <property type="molecule type" value="Genomic_DNA"/>
</dbReference>
<proteinExistence type="predicted"/>
<dbReference type="AlphaFoldDB" id="A0AA38IQ95"/>
<comment type="caution">
    <text evidence="7">The sequence shown here is derived from an EMBL/GenBank/DDBJ whole genome shotgun (WGS) entry which is preliminary data.</text>
</comment>
<gene>
    <name evidence="7" type="ORF">Zmor_005707</name>
</gene>
<evidence type="ECO:0000256" key="4">
    <source>
        <dbReference type="ARBA" id="ARBA00023180"/>
    </source>
</evidence>
<evidence type="ECO:0000313" key="8">
    <source>
        <dbReference type="Proteomes" id="UP001168821"/>
    </source>
</evidence>
<reference evidence="7" key="1">
    <citation type="journal article" date="2023" name="G3 (Bethesda)">
        <title>Whole genome assemblies of Zophobas morio and Tenebrio molitor.</title>
        <authorList>
            <person name="Kaur S."/>
            <person name="Stinson S.A."/>
            <person name="diCenzo G.C."/>
        </authorList>
    </citation>
    <scope>NUCLEOTIDE SEQUENCE</scope>
    <source>
        <strain evidence="7">QUZm001</strain>
    </source>
</reference>
<dbReference type="PROSITE" id="PS50835">
    <property type="entry name" value="IG_LIKE"/>
    <property type="match status" value="1"/>
</dbReference>
<keyword evidence="3" id="KW-1015">Disulfide bond</keyword>
<sequence length="208" mass="23322">MPKPNTKRLIGEAVSGVVVEEKPFCDTGPLVLTFPWRSTTPASTGDPGIHRVSSTSLGAGGVQRFEQQPSYTEVNPGQDALLVCKVFNKRGSCSWQKDNKPMGMYPHKYEWASGNQENGDCSIWIRAAQLEFDDGNWECQVTASDFHTQDALTSQPVHLVVRAVFLVRNYGLCEVDIKAFNERFLSGKIKSNTLKERKRKLRELRTES</sequence>
<keyword evidence="4" id="KW-0325">Glycoprotein</keyword>